<dbReference type="RefSeq" id="WP_050001796.1">
    <property type="nucleotide sequence ID" value="NZ_KN174168.1"/>
</dbReference>
<evidence type="ECO:0000256" key="1">
    <source>
        <dbReference type="ARBA" id="ARBA00022737"/>
    </source>
</evidence>
<dbReference type="eggNOG" id="COG0737">
    <property type="taxonomic scope" value="Bacteria"/>
</dbReference>
<accession>A0A096CDK5</accession>
<feature type="domain" description="SLH" evidence="4">
    <location>
        <begin position="500"/>
        <end position="558"/>
    </location>
</feature>
<dbReference type="eggNOG" id="COG1657">
    <property type="taxonomic scope" value="Bacteria"/>
</dbReference>
<dbReference type="CDD" id="cd00688">
    <property type="entry name" value="ISOPREN_C2_like"/>
    <property type="match status" value="1"/>
</dbReference>
<dbReference type="PANTHER" id="PTHR43308">
    <property type="entry name" value="OUTER MEMBRANE PROTEIN ALPHA-RELATED"/>
    <property type="match status" value="1"/>
</dbReference>
<dbReference type="EMBL" id="ADLO01000116">
    <property type="protein sequence ID" value="KGF53017.1"/>
    <property type="molecule type" value="Genomic_DNA"/>
</dbReference>
<dbReference type="AlphaFoldDB" id="A0A096CDK5"/>
<keyword evidence="6" id="KW-1185">Reference proteome</keyword>
<protein>
    <recommendedName>
        <fullName evidence="4">SLH domain-containing protein</fullName>
    </recommendedName>
</protein>
<feature type="domain" description="SLH" evidence="4">
    <location>
        <begin position="429"/>
        <end position="492"/>
    </location>
</feature>
<evidence type="ECO:0000259" key="4">
    <source>
        <dbReference type="PROSITE" id="PS51272"/>
    </source>
</evidence>
<dbReference type="InterPro" id="IPR008930">
    <property type="entry name" value="Terpenoid_cyclase/PrenylTrfase"/>
</dbReference>
<dbReference type="Gene3D" id="1.50.10.20">
    <property type="match status" value="1"/>
</dbReference>
<evidence type="ECO:0000313" key="5">
    <source>
        <dbReference type="EMBL" id="KGF53017.1"/>
    </source>
</evidence>
<gene>
    <name evidence="5" type="ORF">HMPREF9460_03866</name>
</gene>
<keyword evidence="1" id="KW-0677">Repeat</keyword>
<comment type="caution">
    <text evidence="5">The sequence shown here is derived from an EMBL/GenBank/DDBJ whole genome shotgun (WGS) entry which is preliminary data.</text>
</comment>
<proteinExistence type="predicted"/>
<dbReference type="Proteomes" id="UP000029585">
    <property type="component" value="Unassembled WGS sequence"/>
</dbReference>
<feature type="region of interest" description="Disordered" evidence="2">
    <location>
        <begin position="336"/>
        <end position="357"/>
    </location>
</feature>
<organism evidence="5 6">
    <name type="scientific">Flavonifractor plautii 1_3_50AFAA</name>
    <dbReference type="NCBI Taxonomy" id="742738"/>
    <lineage>
        <taxon>Bacteria</taxon>
        <taxon>Bacillati</taxon>
        <taxon>Bacillota</taxon>
        <taxon>Clostridia</taxon>
        <taxon>Eubacteriales</taxon>
        <taxon>Oscillospiraceae</taxon>
        <taxon>Flavonifractor</taxon>
    </lineage>
</organism>
<feature type="domain" description="SLH" evidence="4">
    <location>
        <begin position="369"/>
        <end position="428"/>
    </location>
</feature>
<dbReference type="PATRIC" id="fig|742738.3.peg.3979"/>
<dbReference type="InterPro" id="IPR001119">
    <property type="entry name" value="SLH_dom"/>
</dbReference>
<dbReference type="HOGENOM" id="CLU_590131_0_0_9"/>
<sequence length="558" mass="59941">MKKWKQRGFAFVLALSLTTGLLTGAQAAVSKETLNDAVQDTAEYMYRTVQDPQVGSIGGEWAVLGLARSGYDVPDSYYQDYYATVEAYVKACDGKLHDKKYTEYSRVIVALSSIGKDARNVGGYDLTKPLGDYDKTIWQGLNGPIWALIALDSRDYPMPENPGAETQATRQMYIDRILECQLPDGGWSLFGGTSAASSGDGVSDPDITGMALQALAKYQDQPAVAKATEEALACMSKKQNSEGGFSSWGTKNSESCVQIIVALCELGIPLDDPRFVKNGNTLLDNLMTFYLPGNGFLHTADGSGSNQMASEQAFYGLIAAQRLQDGRNSLYRMSDARTIPDGPATGPAKGAGLEGKDPAVHSSPITQMGKTFDDITGVNAHKNQPAIEALAARGIIDGKSDGSFDPEGSMTRAEFAAIVVRALGFTPEGKNSFSDVAAEAWYAPYVGTAYSCGIITGVGDGRFNPSGTITRQEAAVMVSRAAKLCGLETEMDNAATRNMLAQFPDYMSTAEWARAPLAFCYQEKILNQAELNIRPLEAITRAEVAQMLFNLLSSANLL</sequence>
<dbReference type="Pfam" id="PF00395">
    <property type="entry name" value="SLH"/>
    <property type="match status" value="3"/>
</dbReference>
<evidence type="ECO:0000256" key="2">
    <source>
        <dbReference type="SAM" id="MobiDB-lite"/>
    </source>
</evidence>
<reference evidence="5 6" key="1">
    <citation type="submission" date="2011-08" db="EMBL/GenBank/DDBJ databases">
        <title>The Genome Sequence of Clostridium orbiscindens 1_3_50AFAA.</title>
        <authorList>
            <consortium name="The Broad Institute Genome Sequencing Platform"/>
            <person name="Earl A."/>
            <person name="Ward D."/>
            <person name="Feldgarden M."/>
            <person name="Gevers D."/>
            <person name="Daigneault M."/>
            <person name="Strauss J."/>
            <person name="Allen-Vercoe E."/>
            <person name="Young S.K."/>
            <person name="Zeng Q."/>
            <person name="Gargeya S."/>
            <person name="Fitzgerald M."/>
            <person name="Haas B."/>
            <person name="Abouelleil A."/>
            <person name="Alvarado L."/>
            <person name="Arachchi H.M."/>
            <person name="Berlin A."/>
            <person name="Brown A."/>
            <person name="Chapman S.B."/>
            <person name="Chen Z."/>
            <person name="Dunbar C."/>
            <person name="Freedman E."/>
            <person name="Gearin G."/>
            <person name="Gellesch M."/>
            <person name="Goldberg J."/>
            <person name="Griggs A."/>
            <person name="Gujja S."/>
            <person name="Heiman D."/>
            <person name="Howarth C."/>
            <person name="Larson L."/>
            <person name="Lui A."/>
            <person name="MacDonald P.J.P."/>
            <person name="Montmayeur A."/>
            <person name="Murphy C."/>
            <person name="Neiman D."/>
            <person name="Pearson M."/>
            <person name="Priest M."/>
            <person name="Roberts A."/>
            <person name="Saif S."/>
            <person name="Shea T."/>
            <person name="Shenoy N."/>
            <person name="Sisk P."/>
            <person name="Stolte C."/>
            <person name="Sykes S."/>
            <person name="Wortman J."/>
            <person name="Nusbaum C."/>
            <person name="Birren B."/>
        </authorList>
    </citation>
    <scope>NUCLEOTIDE SEQUENCE [LARGE SCALE GENOMIC DNA]</scope>
    <source>
        <strain evidence="5 6">1_3_50AFAA</strain>
    </source>
</reference>
<dbReference type="SUPFAM" id="SSF48239">
    <property type="entry name" value="Terpenoid cyclases/Protein prenyltransferases"/>
    <property type="match status" value="1"/>
</dbReference>
<name>A0A096CDK5_FLAPL</name>
<dbReference type="PROSITE" id="PS51272">
    <property type="entry name" value="SLH"/>
    <property type="match status" value="3"/>
</dbReference>
<dbReference type="InterPro" id="IPR051465">
    <property type="entry name" value="Cell_Envelope_Struct_Comp"/>
</dbReference>
<feature type="signal peptide" evidence="3">
    <location>
        <begin position="1"/>
        <end position="27"/>
    </location>
</feature>
<evidence type="ECO:0000313" key="6">
    <source>
        <dbReference type="Proteomes" id="UP000029585"/>
    </source>
</evidence>
<feature type="chain" id="PRO_5001918630" description="SLH domain-containing protein" evidence="3">
    <location>
        <begin position="28"/>
        <end position="558"/>
    </location>
</feature>
<keyword evidence="3" id="KW-0732">Signal</keyword>
<dbReference type="PANTHER" id="PTHR43308:SF5">
    <property type="entry name" value="S-LAYER PROTEIN _ PEPTIDOGLYCAN ENDO-BETA-N-ACETYLGLUCOSAMINIDASE"/>
    <property type="match status" value="1"/>
</dbReference>
<evidence type="ECO:0000256" key="3">
    <source>
        <dbReference type="SAM" id="SignalP"/>
    </source>
</evidence>